<evidence type="ECO:0000313" key="5">
    <source>
        <dbReference type="Proteomes" id="UP000003755"/>
    </source>
</evidence>
<dbReference type="GO" id="GO:0030288">
    <property type="term" value="C:outer membrane-bounded periplasmic space"/>
    <property type="evidence" value="ECO:0007669"/>
    <property type="project" value="TreeGrafter"/>
</dbReference>
<protein>
    <submittedName>
        <fullName evidence="4">N-acetylmuramoyl-L-alanine amidase</fullName>
        <ecNumber evidence="4">3.5.1.28</ecNumber>
    </submittedName>
</protein>
<dbReference type="HOGENOM" id="CLU_014322_7_0_9"/>
<accession>C9L4X8</accession>
<evidence type="ECO:0000256" key="1">
    <source>
        <dbReference type="ARBA" id="ARBA00022801"/>
    </source>
</evidence>
<comment type="caution">
    <text evidence="4">The sequence shown here is derived from an EMBL/GenBank/DDBJ whole genome shotgun (WGS) entry which is preliminary data.</text>
</comment>
<dbReference type="PANTHER" id="PTHR30404">
    <property type="entry name" value="N-ACETYLMURAMOYL-L-ALANINE AMIDASE"/>
    <property type="match status" value="1"/>
</dbReference>
<feature type="transmembrane region" description="Helical" evidence="2">
    <location>
        <begin position="27"/>
        <end position="44"/>
    </location>
</feature>
<keyword evidence="5" id="KW-1185">Reference proteome</keyword>
<dbReference type="InterPro" id="IPR050695">
    <property type="entry name" value="N-acetylmuramoyl_amidase_3"/>
</dbReference>
<dbReference type="AlphaFoldDB" id="C9L4X8"/>
<dbReference type="STRING" id="537007.BLAHAN_04429"/>
<dbReference type="eggNOG" id="COG0860">
    <property type="taxonomic scope" value="Bacteria"/>
</dbReference>
<gene>
    <name evidence="4" type="ORF">BLAHAN_04429</name>
</gene>
<reference evidence="4" key="1">
    <citation type="submission" date="2009-09" db="EMBL/GenBank/DDBJ databases">
        <authorList>
            <person name="Weinstock G."/>
            <person name="Sodergren E."/>
            <person name="Clifton S."/>
            <person name="Fulton L."/>
            <person name="Fulton B."/>
            <person name="Courtney L."/>
            <person name="Fronick C."/>
            <person name="Harrison M."/>
            <person name="Strong C."/>
            <person name="Farmer C."/>
            <person name="Delahaunty K."/>
            <person name="Markovic C."/>
            <person name="Hall O."/>
            <person name="Minx P."/>
            <person name="Tomlinson C."/>
            <person name="Mitreva M."/>
            <person name="Nelson J."/>
            <person name="Hou S."/>
            <person name="Wollam A."/>
            <person name="Pepin K.H."/>
            <person name="Johnson M."/>
            <person name="Bhonagiri V."/>
            <person name="Nash W.E."/>
            <person name="Warren W."/>
            <person name="Chinwalla A."/>
            <person name="Mardis E.R."/>
            <person name="Wilson R.K."/>
        </authorList>
    </citation>
    <scope>NUCLEOTIDE SEQUENCE [LARGE SCALE GENOMIC DNA]</scope>
    <source>
        <strain evidence="4">DSM 20583</strain>
    </source>
</reference>
<dbReference type="CDD" id="cd02696">
    <property type="entry name" value="MurNAc-LAA"/>
    <property type="match status" value="1"/>
</dbReference>
<keyword evidence="2" id="KW-0812">Transmembrane</keyword>
<dbReference type="Gene3D" id="3.40.630.40">
    <property type="entry name" value="Zn-dependent exopeptidases"/>
    <property type="match status" value="1"/>
</dbReference>
<organism evidence="4 5">
    <name type="scientific">Blautia hansenii DSM 20583</name>
    <dbReference type="NCBI Taxonomy" id="537007"/>
    <lineage>
        <taxon>Bacteria</taxon>
        <taxon>Bacillati</taxon>
        <taxon>Bacillota</taxon>
        <taxon>Clostridia</taxon>
        <taxon>Lachnospirales</taxon>
        <taxon>Lachnospiraceae</taxon>
        <taxon>Blautia</taxon>
    </lineage>
</organism>
<keyword evidence="2" id="KW-1133">Transmembrane helix</keyword>
<dbReference type="EC" id="3.5.1.28" evidence="4"/>
<dbReference type="SMART" id="SM00646">
    <property type="entry name" value="Ami_3"/>
    <property type="match status" value="1"/>
</dbReference>
<dbReference type="GO" id="GO:0009253">
    <property type="term" value="P:peptidoglycan catabolic process"/>
    <property type="evidence" value="ECO:0007669"/>
    <property type="project" value="InterPro"/>
</dbReference>
<dbReference type="InterPro" id="IPR002508">
    <property type="entry name" value="MurNAc-LAA_cat"/>
</dbReference>
<dbReference type="SUPFAM" id="SSF53187">
    <property type="entry name" value="Zn-dependent exopeptidases"/>
    <property type="match status" value="1"/>
</dbReference>
<keyword evidence="2" id="KW-0472">Membrane</keyword>
<sequence length="258" mass="29168">MLRYILYSYFAYIEPNEKKVMYMKKKWLKGAMTICMLCAVYLLSREGAMLTGKSITEEKGLILIDSGHGGIDPGVVGIGGVKEKDINLKIAKELAGALEKKGYKAVLIRKDDNGLYDAESKNKKVQDMQKRCAMIKEEKPLLTVSIHQNSYQDEAVCGPQVFYYKDSLEGANLAKCIQEELNNRLQVEKPRTEKANSTYYLLKRSEGVLNIVETGFLTNKKEAELLRTKEYQKKCAEAICNGILKFLKTVEINKTNVV</sequence>
<proteinExistence type="predicted"/>
<dbReference type="GO" id="GO:0008745">
    <property type="term" value="F:N-acetylmuramoyl-L-alanine amidase activity"/>
    <property type="evidence" value="ECO:0007669"/>
    <property type="project" value="UniProtKB-EC"/>
</dbReference>
<dbReference type="Proteomes" id="UP000003755">
    <property type="component" value="Unassembled WGS sequence"/>
</dbReference>
<feature type="domain" description="MurNAc-LAA" evidence="3">
    <location>
        <begin position="132"/>
        <end position="244"/>
    </location>
</feature>
<keyword evidence="1 4" id="KW-0378">Hydrolase</keyword>
<dbReference type="PANTHER" id="PTHR30404:SF0">
    <property type="entry name" value="N-ACETYLMURAMOYL-L-ALANINE AMIDASE AMIC"/>
    <property type="match status" value="1"/>
</dbReference>
<name>C9L4X8_BLAHA</name>
<evidence type="ECO:0000259" key="3">
    <source>
        <dbReference type="SMART" id="SM00646"/>
    </source>
</evidence>
<dbReference type="Pfam" id="PF01520">
    <property type="entry name" value="Amidase_3"/>
    <property type="match status" value="1"/>
</dbReference>
<dbReference type="EMBL" id="ABYU02000010">
    <property type="protein sequence ID" value="EEX22813.1"/>
    <property type="molecule type" value="Genomic_DNA"/>
</dbReference>
<evidence type="ECO:0000313" key="4">
    <source>
        <dbReference type="EMBL" id="EEX22813.1"/>
    </source>
</evidence>
<evidence type="ECO:0000256" key="2">
    <source>
        <dbReference type="SAM" id="Phobius"/>
    </source>
</evidence>